<evidence type="ECO:0000256" key="6">
    <source>
        <dbReference type="ARBA" id="ARBA00022832"/>
    </source>
</evidence>
<keyword evidence="5 12" id="KW-0812">Transmembrane</keyword>
<dbReference type="GO" id="GO:0009922">
    <property type="term" value="F:fatty acid elongase activity"/>
    <property type="evidence" value="ECO:0007669"/>
    <property type="project" value="UniProtKB-EC"/>
</dbReference>
<gene>
    <name evidence="14" type="ORF">CANCADRAFT_130566</name>
</gene>
<dbReference type="OrthoDB" id="434092at2759"/>
<dbReference type="Proteomes" id="UP000095023">
    <property type="component" value="Unassembled WGS sequence"/>
</dbReference>
<keyword evidence="9 12" id="KW-0472">Membrane</keyword>
<dbReference type="PANTHER" id="PTHR11157:SF134">
    <property type="entry name" value="ELONGATION OF FATTY ACIDS PROTEIN 1-RELATED"/>
    <property type="match status" value="1"/>
</dbReference>
<accession>A0A1E4TAV7</accession>
<evidence type="ECO:0000256" key="4">
    <source>
        <dbReference type="ARBA" id="ARBA00022679"/>
    </source>
</evidence>
<dbReference type="PROSITE" id="PS01188">
    <property type="entry name" value="ELO"/>
    <property type="match status" value="1"/>
</dbReference>
<dbReference type="EC" id="2.3.1.-" evidence="12"/>
<keyword evidence="7 12" id="KW-1133">Transmembrane helix</keyword>
<dbReference type="GO" id="GO:0034625">
    <property type="term" value="P:fatty acid elongation, monounsaturated fatty acid"/>
    <property type="evidence" value="ECO:0007669"/>
    <property type="project" value="TreeGrafter"/>
</dbReference>
<keyword evidence="3 12" id="KW-0444">Lipid biosynthesis</keyword>
<evidence type="ECO:0000256" key="7">
    <source>
        <dbReference type="ARBA" id="ARBA00022989"/>
    </source>
</evidence>
<keyword evidence="10 12" id="KW-0275">Fatty acid biosynthesis</keyword>
<evidence type="ECO:0000313" key="15">
    <source>
        <dbReference type="Proteomes" id="UP000095023"/>
    </source>
</evidence>
<evidence type="ECO:0000256" key="8">
    <source>
        <dbReference type="ARBA" id="ARBA00023098"/>
    </source>
</evidence>
<organism evidence="14 15">
    <name type="scientific">Tortispora caseinolytica NRRL Y-17796</name>
    <dbReference type="NCBI Taxonomy" id="767744"/>
    <lineage>
        <taxon>Eukaryota</taxon>
        <taxon>Fungi</taxon>
        <taxon>Dikarya</taxon>
        <taxon>Ascomycota</taxon>
        <taxon>Saccharomycotina</taxon>
        <taxon>Trigonopsidomycetes</taxon>
        <taxon>Trigonopsidales</taxon>
        <taxon>Trigonopsidaceae</taxon>
        <taxon>Tortispora</taxon>
    </lineage>
</organism>
<reference evidence="15" key="1">
    <citation type="submission" date="2016-02" db="EMBL/GenBank/DDBJ databases">
        <title>Comparative genomics of biotechnologically important yeasts.</title>
        <authorList>
            <consortium name="DOE Joint Genome Institute"/>
            <person name="Riley R."/>
            <person name="Haridas S."/>
            <person name="Wolfe K.H."/>
            <person name="Lopes M.R."/>
            <person name="Hittinger C.T."/>
            <person name="Goker M."/>
            <person name="Salamov A."/>
            <person name="Wisecaver J."/>
            <person name="Long T.M."/>
            <person name="Aerts A.L."/>
            <person name="Barry K."/>
            <person name="Choi C."/>
            <person name="Clum A."/>
            <person name="Coughlan A.Y."/>
            <person name="Deshpande S."/>
            <person name="Douglass A.P."/>
            <person name="Hanson S.J."/>
            <person name="Klenk H.-P."/>
            <person name="Labutti K."/>
            <person name="Lapidus A."/>
            <person name="Lindquist E."/>
            <person name="Lipzen A."/>
            <person name="Meier-Kolthoff J.P."/>
            <person name="Ohm R.A."/>
            <person name="Otillar R.P."/>
            <person name="Pangilinan J."/>
            <person name="Peng Y."/>
            <person name="Rokas A."/>
            <person name="Rosa C.A."/>
            <person name="Scheuner C."/>
            <person name="Sibirny A.A."/>
            <person name="Slot J.C."/>
            <person name="Stielow J.B."/>
            <person name="Sun H."/>
            <person name="Kurtzman C.P."/>
            <person name="Blackwell M."/>
            <person name="Jeffries T.W."/>
            <person name="Grigoriev I.V."/>
        </authorList>
    </citation>
    <scope>NUCLEOTIDE SEQUENCE [LARGE SCALE GENOMIC DNA]</scope>
    <source>
        <strain evidence="15">NRRL Y-17796</strain>
    </source>
</reference>
<comment type="subcellular location">
    <subcellularLocation>
        <location evidence="1">Membrane</location>
        <topology evidence="1">Multi-pass membrane protein</topology>
    </subcellularLocation>
</comment>
<dbReference type="Pfam" id="PF01151">
    <property type="entry name" value="ELO"/>
    <property type="match status" value="1"/>
</dbReference>
<sequence>MSLLFQYGDWLEVSVPSVERPFGVHLYSLLDKSAQILAGKSAYDAWYFRPNSQQWFTSNQSIALALIVYYVVIFGGYFIMKLLPAFKLKALFQLHNLILTAISAGLLALFLEQLIPMLYYHGLFYAICNEASWSEQMVVLYYLTYLSKVYEFVDTFFLVLRKKPLTFLHTYHHGATALLMYTQLLGRTAVSWVPVTLNLMVHVIMYWYYFQASRGIRLWWKQWVTRLQIIQFVIDLGFVYFASYTYFSNKYFPYMPNCGTCFGDEIAAIFGCALLTSYLFLFIGFYAKSYVNKSRTRSRSTAAAQATAEAAYALGSATGFGGIAPPETKPSNGVSTRRTRRKE</sequence>
<protein>
    <recommendedName>
        <fullName evidence="12">Elongation of fatty acids protein</fullName>
        <ecNumber evidence="12">2.3.1.-</ecNumber>
    </recommendedName>
</protein>
<keyword evidence="15" id="KW-1185">Reference proteome</keyword>
<dbReference type="GO" id="GO:0005789">
    <property type="term" value="C:endoplasmic reticulum membrane"/>
    <property type="evidence" value="ECO:0007669"/>
    <property type="project" value="TreeGrafter"/>
</dbReference>
<feature type="transmembrane region" description="Helical" evidence="12">
    <location>
        <begin position="91"/>
        <end position="111"/>
    </location>
</feature>
<feature type="transmembrane region" description="Helical" evidence="12">
    <location>
        <begin position="229"/>
        <end position="247"/>
    </location>
</feature>
<feature type="transmembrane region" description="Helical" evidence="12">
    <location>
        <begin position="61"/>
        <end position="79"/>
    </location>
</feature>
<evidence type="ECO:0000256" key="9">
    <source>
        <dbReference type="ARBA" id="ARBA00023136"/>
    </source>
</evidence>
<dbReference type="GO" id="GO:0019367">
    <property type="term" value="P:fatty acid elongation, saturated fatty acid"/>
    <property type="evidence" value="ECO:0007669"/>
    <property type="project" value="TreeGrafter"/>
</dbReference>
<feature type="region of interest" description="Disordered" evidence="13">
    <location>
        <begin position="319"/>
        <end position="343"/>
    </location>
</feature>
<feature type="transmembrane region" description="Helical" evidence="12">
    <location>
        <begin position="189"/>
        <end position="209"/>
    </location>
</feature>
<evidence type="ECO:0000256" key="12">
    <source>
        <dbReference type="RuleBase" id="RU361115"/>
    </source>
</evidence>
<dbReference type="AlphaFoldDB" id="A0A1E4TAV7"/>
<proteinExistence type="inferred from homology"/>
<evidence type="ECO:0000256" key="2">
    <source>
        <dbReference type="ARBA" id="ARBA00007263"/>
    </source>
</evidence>
<keyword evidence="6 12" id="KW-0276">Fatty acid metabolism</keyword>
<evidence type="ECO:0000256" key="13">
    <source>
        <dbReference type="SAM" id="MobiDB-lite"/>
    </source>
</evidence>
<keyword evidence="8 12" id="KW-0443">Lipid metabolism</keyword>
<dbReference type="EMBL" id="KV453843">
    <property type="protein sequence ID" value="ODV88892.1"/>
    <property type="molecule type" value="Genomic_DNA"/>
</dbReference>
<evidence type="ECO:0000256" key="1">
    <source>
        <dbReference type="ARBA" id="ARBA00004141"/>
    </source>
</evidence>
<comment type="catalytic activity">
    <reaction evidence="11">
        <text>a very-long-chain acyl-CoA + malonyl-CoA + H(+) = a very-long-chain 3-oxoacyl-CoA + CO2 + CoA</text>
        <dbReference type="Rhea" id="RHEA:32727"/>
        <dbReference type="ChEBI" id="CHEBI:15378"/>
        <dbReference type="ChEBI" id="CHEBI:16526"/>
        <dbReference type="ChEBI" id="CHEBI:57287"/>
        <dbReference type="ChEBI" id="CHEBI:57384"/>
        <dbReference type="ChEBI" id="CHEBI:90725"/>
        <dbReference type="ChEBI" id="CHEBI:90736"/>
        <dbReference type="EC" id="2.3.1.199"/>
    </reaction>
</comment>
<keyword evidence="4 12" id="KW-0808">Transferase</keyword>
<name>A0A1E4TAV7_9ASCO</name>
<evidence type="ECO:0000256" key="10">
    <source>
        <dbReference type="ARBA" id="ARBA00023160"/>
    </source>
</evidence>
<comment type="similarity">
    <text evidence="2 12">Belongs to the ELO family.</text>
</comment>
<dbReference type="InterPro" id="IPR002076">
    <property type="entry name" value="ELO_fam"/>
</dbReference>
<dbReference type="GO" id="GO:0030148">
    <property type="term" value="P:sphingolipid biosynthetic process"/>
    <property type="evidence" value="ECO:0007669"/>
    <property type="project" value="TreeGrafter"/>
</dbReference>
<evidence type="ECO:0000313" key="14">
    <source>
        <dbReference type="EMBL" id="ODV88892.1"/>
    </source>
</evidence>
<evidence type="ECO:0000256" key="5">
    <source>
        <dbReference type="ARBA" id="ARBA00022692"/>
    </source>
</evidence>
<evidence type="ECO:0000256" key="11">
    <source>
        <dbReference type="ARBA" id="ARBA00047375"/>
    </source>
</evidence>
<dbReference type="GO" id="GO:0042761">
    <property type="term" value="P:very long-chain fatty acid biosynthetic process"/>
    <property type="evidence" value="ECO:0007669"/>
    <property type="project" value="TreeGrafter"/>
</dbReference>
<dbReference type="InterPro" id="IPR030457">
    <property type="entry name" value="ELO_CS"/>
</dbReference>
<evidence type="ECO:0000256" key="3">
    <source>
        <dbReference type="ARBA" id="ARBA00022516"/>
    </source>
</evidence>
<dbReference type="GO" id="GO:0034626">
    <property type="term" value="P:fatty acid elongation, polyunsaturated fatty acid"/>
    <property type="evidence" value="ECO:0007669"/>
    <property type="project" value="TreeGrafter"/>
</dbReference>
<dbReference type="PANTHER" id="PTHR11157">
    <property type="entry name" value="FATTY ACID ACYL TRANSFERASE-RELATED"/>
    <property type="match status" value="1"/>
</dbReference>
<feature type="transmembrane region" description="Helical" evidence="12">
    <location>
        <begin position="267"/>
        <end position="287"/>
    </location>
</feature>
<comment type="catalytic activity">
    <reaction evidence="12">
        <text>an acyl-CoA + malonyl-CoA + H(+) = a 3-oxoacyl-CoA + CO2 + CoA</text>
        <dbReference type="Rhea" id="RHEA:50252"/>
        <dbReference type="ChEBI" id="CHEBI:15378"/>
        <dbReference type="ChEBI" id="CHEBI:16526"/>
        <dbReference type="ChEBI" id="CHEBI:57287"/>
        <dbReference type="ChEBI" id="CHEBI:57384"/>
        <dbReference type="ChEBI" id="CHEBI:58342"/>
        <dbReference type="ChEBI" id="CHEBI:90726"/>
    </reaction>
    <physiologicalReaction direction="left-to-right" evidence="12">
        <dbReference type="Rhea" id="RHEA:50253"/>
    </physiologicalReaction>
</comment>